<dbReference type="AlphaFoldDB" id="A0A067Q9D9"/>
<dbReference type="Pfam" id="PF00326">
    <property type="entry name" value="Peptidase_S9"/>
    <property type="match status" value="1"/>
</dbReference>
<sequence>MTTWVQDQRNHGNRLVTAKANNGWNETSDARDKNDHHALDMYSIQTGTASDVSFLIDFLPSYLYPMDEKDIACWVVAGVSLGGHASWIALKNDKRISAGIPIIGCPDYLALMSDRAAKSSVPFAPPYVPKSLLQLIHKKDPAYSPYTIADETNPYFGKKVLVLCGGKDKLVPWTFSQEFVEKLEVGTNGKKKAVVYPECGHECTQEMVDTMATFIWEEVVIQ</sequence>
<gene>
    <name evidence="2" type="ORF">JAAARDRAFT_128181</name>
</gene>
<dbReference type="PANTHER" id="PTHR47381:SF3">
    <property type="entry name" value="ALPHA_BETA-HYDROLASES SUPERFAMILY PROTEIN"/>
    <property type="match status" value="1"/>
</dbReference>
<evidence type="ECO:0000259" key="1">
    <source>
        <dbReference type="Pfam" id="PF00326"/>
    </source>
</evidence>
<accession>A0A067Q9D9</accession>
<dbReference type="PANTHER" id="PTHR47381">
    <property type="entry name" value="ALPHA/BETA-HYDROLASES SUPERFAMILY PROTEIN"/>
    <property type="match status" value="1"/>
</dbReference>
<dbReference type="InterPro" id="IPR001375">
    <property type="entry name" value="Peptidase_S9_cat"/>
</dbReference>
<evidence type="ECO:0000313" key="3">
    <source>
        <dbReference type="Proteomes" id="UP000027265"/>
    </source>
</evidence>
<dbReference type="GO" id="GO:0006508">
    <property type="term" value="P:proteolysis"/>
    <property type="evidence" value="ECO:0007669"/>
    <property type="project" value="InterPro"/>
</dbReference>
<feature type="domain" description="Peptidase S9 prolyl oligopeptidase catalytic" evidence="1">
    <location>
        <begin position="75"/>
        <end position="205"/>
    </location>
</feature>
<dbReference type="GO" id="GO:0008236">
    <property type="term" value="F:serine-type peptidase activity"/>
    <property type="evidence" value="ECO:0007669"/>
    <property type="project" value="InterPro"/>
</dbReference>
<organism evidence="2 3">
    <name type="scientific">Jaapia argillacea MUCL 33604</name>
    <dbReference type="NCBI Taxonomy" id="933084"/>
    <lineage>
        <taxon>Eukaryota</taxon>
        <taxon>Fungi</taxon>
        <taxon>Dikarya</taxon>
        <taxon>Basidiomycota</taxon>
        <taxon>Agaricomycotina</taxon>
        <taxon>Agaricomycetes</taxon>
        <taxon>Agaricomycetidae</taxon>
        <taxon>Jaapiales</taxon>
        <taxon>Jaapiaceae</taxon>
        <taxon>Jaapia</taxon>
    </lineage>
</organism>
<dbReference type="InterPro" id="IPR029058">
    <property type="entry name" value="AB_hydrolase_fold"/>
</dbReference>
<dbReference type="STRING" id="933084.A0A067Q9D9"/>
<dbReference type="InParanoid" id="A0A067Q9D9"/>
<keyword evidence="3" id="KW-1185">Reference proteome</keyword>
<dbReference type="Proteomes" id="UP000027265">
    <property type="component" value="Unassembled WGS sequence"/>
</dbReference>
<evidence type="ECO:0000313" key="2">
    <source>
        <dbReference type="EMBL" id="KDQ59211.1"/>
    </source>
</evidence>
<protein>
    <recommendedName>
        <fullName evidence="1">Peptidase S9 prolyl oligopeptidase catalytic domain-containing protein</fullName>
    </recommendedName>
</protein>
<reference evidence="3" key="1">
    <citation type="journal article" date="2014" name="Proc. Natl. Acad. Sci. U.S.A.">
        <title>Extensive sampling of basidiomycete genomes demonstrates inadequacy of the white-rot/brown-rot paradigm for wood decay fungi.</title>
        <authorList>
            <person name="Riley R."/>
            <person name="Salamov A.A."/>
            <person name="Brown D.W."/>
            <person name="Nagy L.G."/>
            <person name="Floudas D."/>
            <person name="Held B.W."/>
            <person name="Levasseur A."/>
            <person name="Lombard V."/>
            <person name="Morin E."/>
            <person name="Otillar R."/>
            <person name="Lindquist E.A."/>
            <person name="Sun H."/>
            <person name="LaButti K.M."/>
            <person name="Schmutz J."/>
            <person name="Jabbour D."/>
            <person name="Luo H."/>
            <person name="Baker S.E."/>
            <person name="Pisabarro A.G."/>
            <person name="Walton J.D."/>
            <person name="Blanchette R.A."/>
            <person name="Henrissat B."/>
            <person name="Martin F."/>
            <person name="Cullen D."/>
            <person name="Hibbett D.S."/>
            <person name="Grigoriev I.V."/>
        </authorList>
    </citation>
    <scope>NUCLEOTIDE SEQUENCE [LARGE SCALE GENOMIC DNA]</scope>
    <source>
        <strain evidence="3">MUCL 33604</strain>
    </source>
</reference>
<dbReference type="Gene3D" id="3.40.50.1820">
    <property type="entry name" value="alpha/beta hydrolase"/>
    <property type="match status" value="1"/>
</dbReference>
<dbReference type="OrthoDB" id="2152248at2759"/>
<dbReference type="EMBL" id="KL197716">
    <property type="protein sequence ID" value="KDQ59211.1"/>
    <property type="molecule type" value="Genomic_DNA"/>
</dbReference>
<name>A0A067Q9D9_9AGAM</name>
<proteinExistence type="predicted"/>
<dbReference type="SUPFAM" id="SSF53474">
    <property type="entry name" value="alpha/beta-Hydrolases"/>
    <property type="match status" value="1"/>
</dbReference>
<dbReference type="HOGENOM" id="CLU_048444_2_0_1"/>